<proteinExistence type="predicted"/>
<keyword evidence="2" id="KW-0812">Transmembrane</keyword>
<dbReference type="Proteomes" id="UP000251576">
    <property type="component" value="Unassembled WGS sequence"/>
</dbReference>
<reference evidence="3 4" key="1">
    <citation type="submission" date="2018-06" db="EMBL/GenBank/DDBJ databases">
        <title>ACT-28, a chromosomally-encoded AmpC with carbapenemase activity from Enterobacter kobei.</title>
        <authorList>
            <person name="Jousset A.B."/>
            <person name="Oueslati S."/>
            <person name="Bernabeu S."/>
            <person name="Takissian J."/>
            <person name="Creton E."/>
            <person name="Vogel A."/>
            <person name="Cotellon G."/>
            <person name="Bonnin R.A."/>
            <person name="Dortet L."/>
            <person name="Naas T."/>
        </authorList>
    </citation>
    <scope>NUCLEOTIDE SEQUENCE [LARGE SCALE GENOMIC DNA]</scope>
    <source>
        <strain evidence="3 4">99B3</strain>
    </source>
</reference>
<keyword evidence="2" id="KW-1133">Transmembrane helix</keyword>
<name>A0A330GD34_ENTCL</name>
<evidence type="ECO:0000313" key="3">
    <source>
        <dbReference type="EMBL" id="RAZ70413.1"/>
    </source>
</evidence>
<feature type="transmembrane region" description="Helical" evidence="2">
    <location>
        <begin position="26"/>
        <end position="50"/>
    </location>
</feature>
<protein>
    <submittedName>
        <fullName evidence="3">Uncharacterized protein</fullName>
    </submittedName>
</protein>
<evidence type="ECO:0000256" key="1">
    <source>
        <dbReference type="SAM" id="MobiDB-lite"/>
    </source>
</evidence>
<sequence>MSPDDVAAIQRIVHDAMQNTEFINKVWIAGAAVVVSVFAALVASFTQMLVARSQRKTQLRLAAQLELQQKQALSEQLSMQELASRRIANANVSAKRQIWIDELRKDIARYLSLWQEICYRWDAIVSEPRTEEISDQALNAFKQPIAEMRLEALELQLRIELRLNMTEVDHQELKNLMKELETSTILFQRTASSLPPADIQKVFGTIKQQLIAKSQKILKDEWERVKKESYADPSVTTSSKPTSRSAA</sequence>
<organism evidence="3 4">
    <name type="scientific">Enterobacter cloacae</name>
    <dbReference type="NCBI Taxonomy" id="550"/>
    <lineage>
        <taxon>Bacteria</taxon>
        <taxon>Pseudomonadati</taxon>
        <taxon>Pseudomonadota</taxon>
        <taxon>Gammaproteobacteria</taxon>
        <taxon>Enterobacterales</taxon>
        <taxon>Enterobacteriaceae</taxon>
        <taxon>Enterobacter</taxon>
        <taxon>Enterobacter cloacae complex</taxon>
    </lineage>
</organism>
<dbReference type="EMBL" id="QMDH01000009">
    <property type="protein sequence ID" value="RAZ70413.1"/>
    <property type="molecule type" value="Genomic_DNA"/>
</dbReference>
<feature type="region of interest" description="Disordered" evidence="1">
    <location>
        <begin position="227"/>
        <end position="247"/>
    </location>
</feature>
<dbReference type="RefSeq" id="WP_023098616.1">
    <property type="nucleotide sequence ID" value="NZ_CABMNQ010000009.1"/>
</dbReference>
<evidence type="ECO:0000256" key="2">
    <source>
        <dbReference type="SAM" id="Phobius"/>
    </source>
</evidence>
<keyword evidence="2" id="KW-0472">Membrane</keyword>
<comment type="caution">
    <text evidence="3">The sequence shown here is derived from an EMBL/GenBank/DDBJ whole genome shotgun (WGS) entry which is preliminary data.</text>
</comment>
<feature type="compositionally biased region" description="Polar residues" evidence="1">
    <location>
        <begin position="234"/>
        <end position="247"/>
    </location>
</feature>
<evidence type="ECO:0000313" key="4">
    <source>
        <dbReference type="Proteomes" id="UP000251576"/>
    </source>
</evidence>
<dbReference type="AlphaFoldDB" id="A0A330GD34"/>
<gene>
    <name evidence="3" type="ORF">DP202_06775</name>
</gene>
<accession>A0A330GD34</accession>